<dbReference type="AlphaFoldDB" id="A0A7J7IEE6"/>
<gene>
    <name evidence="3" type="ORF">F1559_001478</name>
</gene>
<feature type="compositionally biased region" description="Polar residues" evidence="2">
    <location>
        <begin position="378"/>
        <end position="392"/>
    </location>
</feature>
<feature type="region of interest" description="Disordered" evidence="2">
    <location>
        <begin position="350"/>
        <end position="392"/>
    </location>
</feature>
<organism evidence="3 4">
    <name type="scientific">Cyanidiococcus yangmingshanensis</name>
    <dbReference type="NCBI Taxonomy" id="2690220"/>
    <lineage>
        <taxon>Eukaryota</taxon>
        <taxon>Rhodophyta</taxon>
        <taxon>Bangiophyceae</taxon>
        <taxon>Cyanidiales</taxon>
        <taxon>Cyanidiaceae</taxon>
        <taxon>Cyanidiococcus</taxon>
    </lineage>
</organism>
<evidence type="ECO:0000256" key="2">
    <source>
        <dbReference type="SAM" id="MobiDB-lite"/>
    </source>
</evidence>
<evidence type="ECO:0000256" key="1">
    <source>
        <dbReference type="SAM" id="Coils"/>
    </source>
</evidence>
<dbReference type="EMBL" id="VWRR01000014">
    <property type="protein sequence ID" value="KAF6001462.1"/>
    <property type="molecule type" value="Genomic_DNA"/>
</dbReference>
<feature type="compositionally biased region" description="Polar residues" evidence="2">
    <location>
        <begin position="432"/>
        <end position="442"/>
    </location>
</feature>
<comment type="caution">
    <text evidence="3">The sequence shown here is derived from an EMBL/GenBank/DDBJ whole genome shotgun (WGS) entry which is preliminary data.</text>
</comment>
<name>A0A7J7IEE6_9RHOD</name>
<feature type="region of interest" description="Disordered" evidence="2">
    <location>
        <begin position="419"/>
        <end position="466"/>
    </location>
</feature>
<sequence>MEATPSVSWTEAGERPSLIAPQLEAETSLARERSQLANAEQLLVGNESTLSHLWRSLETSRERSTTYSPQHRARLARSVMALLQKTNQALDRLNAAYEEVIALTQQRLELAGAGFPQEEEAVRTLLHRISEQEASRRRYQREREALQQQLSAWQRLTRTIEPARLKLERIREEIEQIREENAQLEAQIEAANTGNRQLEEELSMLEQQIEADEQVLQQVQRQRDDRRERLQALSEANALQADLRTVLRIQQQALRERMQPDSRSFNVSVSAARTGQQRQPDSITAANLERFSSDVDVTKRSSTDADALVNGDDHDSAPNHAAGDAVENLASNGSSRELVVAASQSGLTRGSGVSVRRTRPSISREAASWRKEPLSTAGLGTNPTSLMLPPKSNNTSPVRLLAENLNAADDIEALAMEPSEPRTPLSKLRHQGQGSSWETLQHLSPPETRSTAATTASLPTSSGRAGSVLSRVNNHASLAIRGEHFNNRTLTAVVSGLENASTLAVRWYRLSRHAETLSSYAYRCEGSRYRTTADDVGMRLAAVVDAPGISSLRAMTESIQVAPDMEERLSSWMLDGRAAFLVRDEASGAPRSILVSKRHVKVQRMAQQRRDREASRIAEHFEQDVHDTMEDFDPREGHWITEEKKLWTPFIKVILDEADPRAFVLILDHTFAFRAAGAEQRDLITLCIRQFAVRYRTGSSAQRHECRMQ</sequence>
<dbReference type="Proteomes" id="UP000530660">
    <property type="component" value="Unassembled WGS sequence"/>
</dbReference>
<feature type="compositionally biased region" description="Low complexity" evidence="2">
    <location>
        <begin position="444"/>
        <end position="462"/>
    </location>
</feature>
<dbReference type="OrthoDB" id="10571504at2759"/>
<proteinExistence type="predicted"/>
<evidence type="ECO:0000313" key="4">
    <source>
        <dbReference type="Proteomes" id="UP000530660"/>
    </source>
</evidence>
<reference evidence="3 4" key="1">
    <citation type="journal article" date="2020" name="J. Phycol.">
        <title>Comparative genome analysis reveals Cyanidiococcus gen. nov., a new extremophilic red algal genus sister to Cyanidioschyzon (Cyanidioschyzonaceae, Rhodophyta).</title>
        <authorList>
            <person name="Liu S.-L."/>
            <person name="Chiang Y.-R."/>
            <person name="Yoon H.S."/>
            <person name="Fu H.-Y."/>
        </authorList>
    </citation>
    <scope>NUCLEOTIDE SEQUENCE [LARGE SCALE GENOMIC DNA]</scope>
    <source>
        <strain evidence="3 4">THAL066</strain>
    </source>
</reference>
<accession>A0A7J7IEE6</accession>
<evidence type="ECO:0000313" key="3">
    <source>
        <dbReference type="EMBL" id="KAF6001462.1"/>
    </source>
</evidence>
<protein>
    <submittedName>
        <fullName evidence="3">Uncharacterized protein</fullName>
    </submittedName>
</protein>
<feature type="coiled-coil region" evidence="1">
    <location>
        <begin position="83"/>
        <end position="236"/>
    </location>
</feature>
<keyword evidence="1" id="KW-0175">Coiled coil</keyword>
<keyword evidence="4" id="KW-1185">Reference proteome</keyword>